<evidence type="ECO:0000313" key="6">
    <source>
        <dbReference type="Proteomes" id="UP000782312"/>
    </source>
</evidence>
<dbReference type="GO" id="GO:0016854">
    <property type="term" value="F:racemase and epimerase activity"/>
    <property type="evidence" value="ECO:0007669"/>
    <property type="project" value="UniProtKB-ARBA"/>
</dbReference>
<dbReference type="PANTHER" id="PTHR48073">
    <property type="entry name" value="O-SUCCINYLBENZOATE SYNTHASE-RELATED"/>
    <property type="match status" value="1"/>
</dbReference>
<evidence type="ECO:0000259" key="4">
    <source>
        <dbReference type="SMART" id="SM00922"/>
    </source>
</evidence>
<name>A0A932MME1_UNCTE</name>
<dbReference type="Proteomes" id="UP000782312">
    <property type="component" value="Unassembled WGS sequence"/>
</dbReference>
<dbReference type="InterPro" id="IPR013342">
    <property type="entry name" value="Mandelate_racemase_C"/>
</dbReference>
<keyword evidence="3" id="KW-0413">Isomerase</keyword>
<dbReference type="SMART" id="SM00922">
    <property type="entry name" value="MR_MLE"/>
    <property type="match status" value="1"/>
</dbReference>
<evidence type="ECO:0000256" key="3">
    <source>
        <dbReference type="ARBA" id="ARBA00023235"/>
    </source>
</evidence>
<dbReference type="SUPFAM" id="SSF54826">
    <property type="entry name" value="Enolase N-terminal domain-like"/>
    <property type="match status" value="1"/>
</dbReference>
<sequence>MKVASVEVFRVDMPMRGFFRNAFHNHDVQPCCLVRLRTDDGFEGVGDAEPFKGYSSGGRDETAEAIERRLGPALLGADPRRARAAARLMDEAAEGLYEAKAALAMALADLHARALGVPLHELLGGAVVEEVFFNGWIGILGPEEAAREASAYKKRGWISAKVKAGGDVEADAARVLAVREAAGRDFEIRIDANESYARVEDAVAFAREVRGAAPSLFEQPVPRADLEGMARIRRAIGFPVMADECVYGHESLLRIIRAGAADIVKLKILKQGGLLPAREMAATAEAAGLKLVIGHGFGLTAYTLAEIHLAATSAAFLRAIESVGPDKMRDDVVDRPLDIGAGRLAVPREPGLGVRLDEEKLDLYRAKGAALV</sequence>
<dbReference type="GO" id="GO:0046872">
    <property type="term" value="F:metal ion binding"/>
    <property type="evidence" value="ECO:0007669"/>
    <property type="project" value="UniProtKB-KW"/>
</dbReference>
<dbReference type="Gene3D" id="3.30.390.10">
    <property type="entry name" value="Enolase-like, N-terminal domain"/>
    <property type="match status" value="1"/>
</dbReference>
<reference evidence="5" key="1">
    <citation type="submission" date="2020-07" db="EMBL/GenBank/DDBJ databases">
        <title>Huge and variable diversity of episymbiotic CPR bacteria and DPANN archaea in groundwater ecosystems.</title>
        <authorList>
            <person name="He C.Y."/>
            <person name="Keren R."/>
            <person name="Whittaker M."/>
            <person name="Farag I.F."/>
            <person name="Doudna J."/>
            <person name="Cate J.H.D."/>
            <person name="Banfield J.F."/>
        </authorList>
    </citation>
    <scope>NUCLEOTIDE SEQUENCE</scope>
    <source>
        <strain evidence="5">NC_groundwater_763_Ag_S-0.2um_68_21</strain>
    </source>
</reference>
<dbReference type="GO" id="GO:0006518">
    <property type="term" value="P:peptide metabolic process"/>
    <property type="evidence" value="ECO:0007669"/>
    <property type="project" value="UniProtKB-ARBA"/>
</dbReference>
<dbReference type="EMBL" id="JACPUR010000004">
    <property type="protein sequence ID" value="MBI3126583.1"/>
    <property type="molecule type" value="Genomic_DNA"/>
</dbReference>
<feature type="domain" description="Mandelate racemase/muconate lactonizing enzyme C-terminal" evidence="4">
    <location>
        <begin position="142"/>
        <end position="239"/>
    </location>
</feature>
<keyword evidence="2" id="KW-0479">Metal-binding</keyword>
<proteinExistence type="inferred from homology"/>
<dbReference type="InterPro" id="IPR029065">
    <property type="entry name" value="Enolase_C-like"/>
</dbReference>
<accession>A0A932MME1</accession>
<dbReference type="SUPFAM" id="SSF51604">
    <property type="entry name" value="Enolase C-terminal domain-like"/>
    <property type="match status" value="1"/>
</dbReference>
<dbReference type="InterPro" id="IPR036849">
    <property type="entry name" value="Enolase-like_C_sf"/>
</dbReference>
<dbReference type="PANTHER" id="PTHR48073:SF2">
    <property type="entry name" value="O-SUCCINYLBENZOATE SYNTHASE"/>
    <property type="match status" value="1"/>
</dbReference>
<dbReference type="SFLD" id="SFLDG00180">
    <property type="entry name" value="muconate_cycloisomerase"/>
    <property type="match status" value="1"/>
</dbReference>
<dbReference type="Gene3D" id="3.20.20.120">
    <property type="entry name" value="Enolase-like C-terminal domain"/>
    <property type="match status" value="1"/>
</dbReference>
<comment type="caution">
    <text evidence="5">The sequence shown here is derived from an EMBL/GenBank/DDBJ whole genome shotgun (WGS) entry which is preliminary data.</text>
</comment>
<comment type="similarity">
    <text evidence="1">Belongs to the mandelate racemase/muconate lactonizing enzyme family.</text>
</comment>
<dbReference type="Pfam" id="PF13378">
    <property type="entry name" value="MR_MLE_C"/>
    <property type="match status" value="1"/>
</dbReference>
<evidence type="ECO:0000256" key="2">
    <source>
        <dbReference type="ARBA" id="ARBA00022723"/>
    </source>
</evidence>
<dbReference type="AlphaFoldDB" id="A0A932MME1"/>
<dbReference type="SFLD" id="SFLDS00001">
    <property type="entry name" value="Enolase"/>
    <property type="match status" value="1"/>
</dbReference>
<protein>
    <submittedName>
        <fullName evidence="5">Dipeptide epimerase</fullName>
    </submittedName>
</protein>
<organism evidence="5 6">
    <name type="scientific">Tectimicrobiota bacterium</name>
    <dbReference type="NCBI Taxonomy" id="2528274"/>
    <lineage>
        <taxon>Bacteria</taxon>
        <taxon>Pseudomonadati</taxon>
        <taxon>Nitrospinota/Tectimicrobiota group</taxon>
        <taxon>Candidatus Tectimicrobiota</taxon>
    </lineage>
</organism>
<dbReference type="InterPro" id="IPR013341">
    <property type="entry name" value="Mandelate_racemase_N_dom"/>
</dbReference>
<evidence type="ECO:0000313" key="5">
    <source>
        <dbReference type="EMBL" id="MBI3126583.1"/>
    </source>
</evidence>
<gene>
    <name evidence="5" type="ORF">HYZ11_03150</name>
</gene>
<evidence type="ECO:0000256" key="1">
    <source>
        <dbReference type="ARBA" id="ARBA00008031"/>
    </source>
</evidence>
<dbReference type="InterPro" id="IPR029017">
    <property type="entry name" value="Enolase-like_N"/>
</dbReference>
<dbReference type="Pfam" id="PF02746">
    <property type="entry name" value="MR_MLE_N"/>
    <property type="match status" value="1"/>
</dbReference>